<evidence type="ECO:0000256" key="6">
    <source>
        <dbReference type="ARBA" id="ARBA00022840"/>
    </source>
</evidence>
<reference evidence="12" key="2">
    <citation type="submission" date="2009-11" db="EMBL/GenBank/DDBJ databases">
        <title>The Genome Sequence of Allomyces macrogynus strain ATCC 38327.</title>
        <authorList>
            <consortium name="The Broad Institute Genome Sequencing Platform"/>
            <person name="Russ C."/>
            <person name="Cuomo C."/>
            <person name="Shea T."/>
            <person name="Young S.K."/>
            <person name="Zeng Q."/>
            <person name="Koehrsen M."/>
            <person name="Haas B."/>
            <person name="Borodovsky M."/>
            <person name="Guigo R."/>
            <person name="Alvarado L."/>
            <person name="Berlin A."/>
            <person name="Borenstein D."/>
            <person name="Chen Z."/>
            <person name="Engels R."/>
            <person name="Freedman E."/>
            <person name="Gellesch M."/>
            <person name="Goldberg J."/>
            <person name="Griggs A."/>
            <person name="Gujja S."/>
            <person name="Heiman D."/>
            <person name="Hepburn T."/>
            <person name="Howarth C."/>
            <person name="Jen D."/>
            <person name="Larson L."/>
            <person name="Lewis B."/>
            <person name="Mehta T."/>
            <person name="Park D."/>
            <person name="Pearson M."/>
            <person name="Roberts A."/>
            <person name="Saif S."/>
            <person name="Shenoy N."/>
            <person name="Sisk P."/>
            <person name="Stolte C."/>
            <person name="Sykes S."/>
            <person name="Walk T."/>
            <person name="White J."/>
            <person name="Yandava C."/>
            <person name="Burger G."/>
            <person name="Gray M.W."/>
            <person name="Holland P.W.H."/>
            <person name="King N."/>
            <person name="Lang F.B.F."/>
            <person name="Roger A.J."/>
            <person name="Ruiz-Trillo I."/>
            <person name="Lander E."/>
            <person name="Nusbaum C."/>
        </authorList>
    </citation>
    <scope>NUCLEOTIDE SEQUENCE [LARGE SCALE GENOMIC DNA]</scope>
    <source>
        <strain evidence="12">ATCC 38327</strain>
    </source>
</reference>
<reference evidence="11 12" key="1">
    <citation type="submission" date="2009-11" db="EMBL/GenBank/DDBJ databases">
        <title>Annotation of Allomyces macrogynus ATCC 38327.</title>
        <authorList>
            <consortium name="The Broad Institute Genome Sequencing Platform"/>
            <person name="Russ C."/>
            <person name="Cuomo C."/>
            <person name="Burger G."/>
            <person name="Gray M.W."/>
            <person name="Holland P.W.H."/>
            <person name="King N."/>
            <person name="Lang F.B.F."/>
            <person name="Roger A.J."/>
            <person name="Ruiz-Trillo I."/>
            <person name="Young S.K."/>
            <person name="Zeng Q."/>
            <person name="Gargeya S."/>
            <person name="Fitzgerald M."/>
            <person name="Haas B."/>
            <person name="Abouelleil A."/>
            <person name="Alvarado L."/>
            <person name="Arachchi H.M."/>
            <person name="Berlin A."/>
            <person name="Chapman S.B."/>
            <person name="Gearin G."/>
            <person name="Goldberg J."/>
            <person name="Griggs A."/>
            <person name="Gujja S."/>
            <person name="Hansen M."/>
            <person name="Heiman D."/>
            <person name="Howarth C."/>
            <person name="Larimer J."/>
            <person name="Lui A."/>
            <person name="MacDonald P.J.P."/>
            <person name="McCowen C."/>
            <person name="Montmayeur A."/>
            <person name="Murphy C."/>
            <person name="Neiman D."/>
            <person name="Pearson M."/>
            <person name="Priest M."/>
            <person name="Roberts A."/>
            <person name="Saif S."/>
            <person name="Shea T."/>
            <person name="Sisk P."/>
            <person name="Stolte C."/>
            <person name="Sykes S."/>
            <person name="Wortman J."/>
            <person name="Nusbaum C."/>
            <person name="Birren B."/>
        </authorList>
    </citation>
    <scope>NUCLEOTIDE SEQUENCE [LARGE SCALE GENOMIC DNA]</scope>
    <source>
        <strain evidence="11 12">ATCC 38327</strain>
    </source>
</reference>
<dbReference type="SMART" id="SM00487">
    <property type="entry name" value="DEXDc"/>
    <property type="match status" value="1"/>
</dbReference>
<dbReference type="STRING" id="578462.A0A0L0TEU3"/>
<evidence type="ECO:0000256" key="9">
    <source>
        <dbReference type="SAM" id="MobiDB-lite"/>
    </source>
</evidence>
<organism evidence="11 12">
    <name type="scientific">Allomyces macrogynus (strain ATCC 38327)</name>
    <name type="common">Allomyces javanicus var. macrogynus</name>
    <dbReference type="NCBI Taxonomy" id="578462"/>
    <lineage>
        <taxon>Eukaryota</taxon>
        <taxon>Fungi</taxon>
        <taxon>Fungi incertae sedis</taxon>
        <taxon>Blastocladiomycota</taxon>
        <taxon>Blastocladiomycetes</taxon>
        <taxon>Blastocladiales</taxon>
        <taxon>Blastocladiaceae</taxon>
        <taxon>Allomyces</taxon>
    </lineage>
</organism>
<dbReference type="VEuPathDB" id="FungiDB:AMAG_20710"/>
<evidence type="ECO:0000256" key="3">
    <source>
        <dbReference type="ARBA" id="ARBA00022741"/>
    </source>
</evidence>
<feature type="compositionally biased region" description="Low complexity" evidence="9">
    <location>
        <begin position="35"/>
        <end position="47"/>
    </location>
</feature>
<evidence type="ECO:0000313" key="12">
    <source>
        <dbReference type="Proteomes" id="UP000054350"/>
    </source>
</evidence>
<evidence type="ECO:0000256" key="7">
    <source>
        <dbReference type="ARBA" id="ARBA00023054"/>
    </source>
</evidence>
<keyword evidence="6" id="KW-0067">ATP-binding</keyword>
<proteinExistence type="inferred from homology"/>
<evidence type="ECO:0000259" key="10">
    <source>
        <dbReference type="PROSITE" id="PS51192"/>
    </source>
</evidence>
<evidence type="ECO:0000256" key="2">
    <source>
        <dbReference type="ARBA" id="ARBA00007025"/>
    </source>
</evidence>
<dbReference type="GO" id="GO:0005524">
    <property type="term" value="F:ATP binding"/>
    <property type="evidence" value="ECO:0007669"/>
    <property type="project" value="UniProtKB-KW"/>
</dbReference>
<dbReference type="InterPro" id="IPR014001">
    <property type="entry name" value="Helicase_ATP-bd"/>
</dbReference>
<dbReference type="GO" id="GO:0004386">
    <property type="term" value="F:helicase activity"/>
    <property type="evidence" value="ECO:0007669"/>
    <property type="project" value="UniProtKB-KW"/>
</dbReference>
<dbReference type="Gene3D" id="3.40.50.10810">
    <property type="entry name" value="Tandem AAA-ATPase domain"/>
    <property type="match status" value="1"/>
</dbReference>
<dbReference type="eggNOG" id="KOG0385">
    <property type="taxonomic scope" value="Eukaryota"/>
</dbReference>
<dbReference type="PANTHER" id="PTHR10799">
    <property type="entry name" value="SNF2/RAD54 HELICASE FAMILY"/>
    <property type="match status" value="1"/>
</dbReference>
<keyword evidence="4" id="KW-0378">Hydrolase</keyword>
<dbReference type="AlphaFoldDB" id="A0A0L0TEU3"/>
<gene>
    <name evidence="11" type="ORF">AMAG_20710</name>
</gene>
<dbReference type="Pfam" id="PF00176">
    <property type="entry name" value="SNF2-rel_dom"/>
    <property type="match status" value="1"/>
</dbReference>
<evidence type="ECO:0000256" key="8">
    <source>
        <dbReference type="ARBA" id="ARBA00023242"/>
    </source>
</evidence>
<protein>
    <recommendedName>
        <fullName evidence="10">Helicase ATP-binding domain-containing protein</fullName>
    </recommendedName>
</protein>
<dbReference type="PROSITE" id="PS51192">
    <property type="entry name" value="HELICASE_ATP_BIND_1"/>
    <property type="match status" value="1"/>
</dbReference>
<keyword evidence="12" id="KW-1185">Reference proteome</keyword>
<keyword evidence="3" id="KW-0547">Nucleotide-binding</keyword>
<evidence type="ECO:0000256" key="1">
    <source>
        <dbReference type="ARBA" id="ARBA00004123"/>
    </source>
</evidence>
<keyword evidence="5" id="KW-0347">Helicase</keyword>
<feature type="region of interest" description="Disordered" evidence="9">
    <location>
        <begin position="35"/>
        <end position="56"/>
    </location>
</feature>
<evidence type="ECO:0000256" key="4">
    <source>
        <dbReference type="ARBA" id="ARBA00022801"/>
    </source>
</evidence>
<feature type="region of interest" description="Disordered" evidence="9">
    <location>
        <begin position="160"/>
        <end position="223"/>
    </location>
</feature>
<keyword evidence="7" id="KW-0175">Coiled coil</keyword>
<feature type="compositionally biased region" description="Low complexity" evidence="9">
    <location>
        <begin position="160"/>
        <end position="173"/>
    </location>
</feature>
<dbReference type="GO" id="GO:0005634">
    <property type="term" value="C:nucleus"/>
    <property type="evidence" value="ECO:0007669"/>
    <property type="project" value="UniProtKB-SubCell"/>
</dbReference>
<evidence type="ECO:0000256" key="5">
    <source>
        <dbReference type="ARBA" id="ARBA00022806"/>
    </source>
</evidence>
<evidence type="ECO:0000313" key="11">
    <source>
        <dbReference type="EMBL" id="KNE73215.1"/>
    </source>
</evidence>
<sequence length="587" mass="64290">MPASDAGTAALAAPAVPDTAVTPAALADAPLSDLTTAVGSASSPAPASDDDPASLESLHKHNDAARQARMAALTELLEKSTLLSQVIATRFADAKAAHERMEAVKAERAAKLARKRKEAPAAHDATRMSKRIKTRGVAAAANDVEMAEVKMELTEAATASASAAPPAEAAAAPAPAPPVPDAPTATGLRRTTRARKPVNRDPPSPVAKPAPKAEPVKEDDADEEPRDVFLGTLLPHQLEGVRWLETLYLNGLNGILADEMGLGKTVQTIGLLTQLWTRNAWGLQMIVAPLSTLANWESEFARFAPTLPVLVYHAAKVDRPALKRTLNGKMRRRNHKERPVILISYETVIADIKVFRELPFQFVIVDEGHRLKNMDCQLMKHLSSLNSEHKILLTGTPLQNDLKELWSLLHFVMPYLFDNVDDFLTWFNFEVEGSKLNKSRILSMQMTENIVTKIHKILAPFMLRRVKADVADMAIPPKKELVVMTPMTAEQKALYMAILHNRKHLVDPTARVRGPGRGKGKRGSLGPIEPVKTALQRHMESLFESYTLPPPKPSAYSSNHSVMALRRACAHPYLFPHPDFPPHAPEH</sequence>
<comment type="similarity">
    <text evidence="2">Belongs to the SNF2/RAD54 helicase family.</text>
</comment>
<dbReference type="Proteomes" id="UP000054350">
    <property type="component" value="Unassembled WGS sequence"/>
</dbReference>
<comment type="subcellular location">
    <subcellularLocation>
        <location evidence="1">Nucleus</location>
    </subcellularLocation>
</comment>
<dbReference type="SUPFAM" id="SSF52540">
    <property type="entry name" value="P-loop containing nucleoside triphosphate hydrolases"/>
    <property type="match status" value="1"/>
</dbReference>
<name>A0A0L0TEU3_ALLM3</name>
<dbReference type="EMBL" id="GG745391">
    <property type="protein sequence ID" value="KNE73215.1"/>
    <property type="molecule type" value="Genomic_DNA"/>
</dbReference>
<dbReference type="FunFam" id="3.40.50.10810:FF:000015">
    <property type="entry name" value="lymphoid-specific helicase isoform X1"/>
    <property type="match status" value="1"/>
</dbReference>
<keyword evidence="8" id="KW-0539">Nucleus</keyword>
<dbReference type="InterPro" id="IPR027417">
    <property type="entry name" value="P-loop_NTPase"/>
</dbReference>
<dbReference type="InterPro" id="IPR038718">
    <property type="entry name" value="SNF2-like_sf"/>
</dbReference>
<dbReference type="InterPro" id="IPR000330">
    <property type="entry name" value="SNF2_N"/>
</dbReference>
<accession>A0A0L0TEU3</accession>
<dbReference type="GO" id="GO:0016787">
    <property type="term" value="F:hydrolase activity"/>
    <property type="evidence" value="ECO:0007669"/>
    <property type="project" value="UniProtKB-KW"/>
</dbReference>
<dbReference type="OMA" id="ANWESEF"/>
<dbReference type="OrthoDB" id="5857104at2759"/>
<feature type="domain" description="Helicase ATP-binding" evidence="10">
    <location>
        <begin position="245"/>
        <end position="415"/>
    </location>
</feature>